<feature type="compositionally biased region" description="Low complexity" evidence="1">
    <location>
        <begin position="218"/>
        <end position="233"/>
    </location>
</feature>
<dbReference type="Pfam" id="PF14244">
    <property type="entry name" value="Retrotran_gag_3"/>
    <property type="match status" value="1"/>
</dbReference>
<keyword evidence="4" id="KW-1185">Reference proteome</keyword>
<evidence type="ECO:0000313" key="3">
    <source>
        <dbReference type="EMBL" id="GAU48858.1"/>
    </source>
</evidence>
<feature type="region of interest" description="Disordered" evidence="1">
    <location>
        <begin position="278"/>
        <end position="305"/>
    </location>
</feature>
<gene>
    <name evidence="3" type="ORF">TSUD_288650</name>
</gene>
<accession>A0A2Z6NXJ1</accession>
<dbReference type="Proteomes" id="UP000242715">
    <property type="component" value="Unassembled WGS sequence"/>
</dbReference>
<evidence type="ECO:0000313" key="4">
    <source>
        <dbReference type="Proteomes" id="UP000242715"/>
    </source>
</evidence>
<dbReference type="PANTHER" id="PTHR34222:SF99">
    <property type="entry name" value="PROTEIN, PUTATIVE-RELATED"/>
    <property type="match status" value="1"/>
</dbReference>
<proteinExistence type="predicted"/>
<name>A0A2Z6NXJ1_TRISU</name>
<organism evidence="3 4">
    <name type="scientific">Trifolium subterraneum</name>
    <name type="common">Subterranean clover</name>
    <dbReference type="NCBI Taxonomy" id="3900"/>
    <lineage>
        <taxon>Eukaryota</taxon>
        <taxon>Viridiplantae</taxon>
        <taxon>Streptophyta</taxon>
        <taxon>Embryophyta</taxon>
        <taxon>Tracheophyta</taxon>
        <taxon>Spermatophyta</taxon>
        <taxon>Magnoliopsida</taxon>
        <taxon>eudicotyledons</taxon>
        <taxon>Gunneridae</taxon>
        <taxon>Pentapetalae</taxon>
        <taxon>rosids</taxon>
        <taxon>fabids</taxon>
        <taxon>Fabales</taxon>
        <taxon>Fabaceae</taxon>
        <taxon>Papilionoideae</taxon>
        <taxon>50 kb inversion clade</taxon>
        <taxon>NPAAA clade</taxon>
        <taxon>Hologalegina</taxon>
        <taxon>IRL clade</taxon>
        <taxon>Trifolieae</taxon>
        <taxon>Trifolium</taxon>
    </lineage>
</organism>
<feature type="region of interest" description="Disordered" evidence="1">
    <location>
        <begin position="218"/>
        <end position="250"/>
    </location>
</feature>
<dbReference type="EMBL" id="DF974484">
    <property type="protein sequence ID" value="GAU48858.1"/>
    <property type="molecule type" value="Genomic_DNA"/>
</dbReference>
<feature type="compositionally biased region" description="Low complexity" evidence="1">
    <location>
        <begin position="240"/>
        <end position="250"/>
    </location>
</feature>
<feature type="compositionally biased region" description="Polar residues" evidence="1">
    <location>
        <begin position="281"/>
        <end position="296"/>
    </location>
</feature>
<protein>
    <recommendedName>
        <fullName evidence="2">Retrotransposon Copia-like N-terminal domain-containing protein</fullName>
    </recommendedName>
</protein>
<sequence>MGDNQFSDYATNPSNPYYIHPNENPSLVLVTPLLDRKNYNSWSRAMKVALISKNKLKFVDGTFIQPAPAHVLHDPWVRCNNMNRFSQGDLFKISDIQDDLAKLQQGNLDISTYFTKLTSLWEQIDSFRPIRDCTCAIQCTCGAATDLRKYKDQDRVIIFLKGLNDQYSHVRSQIMLIDPLHSIDKTFSLVLGQERQLSNNNSVEISPENQNMAMQVQNYNSSGSGRGSNSYGYRGRGRSNHGSGRGQQSNRVCTYCGRNNHIVENCFVKHGYPPGYHYKSSKPSLNNATGSVSPHSTNDEQDPNQPSLEAIQVQYNQILQLLQTNIASTSNSAQSTASTNAIAQVPHINSTFSPLMGKSRVYWIIDTGSVKLSDLIILKDVYYIPAFNNFPKGMIGTADRHADLYVF</sequence>
<dbReference type="OrthoDB" id="1428410at2759"/>
<feature type="domain" description="Retrotransposon Copia-like N-terminal" evidence="2">
    <location>
        <begin position="20"/>
        <end position="67"/>
    </location>
</feature>
<evidence type="ECO:0000259" key="2">
    <source>
        <dbReference type="Pfam" id="PF14244"/>
    </source>
</evidence>
<dbReference type="AlphaFoldDB" id="A0A2Z6NXJ1"/>
<evidence type="ECO:0000256" key="1">
    <source>
        <dbReference type="SAM" id="MobiDB-lite"/>
    </source>
</evidence>
<reference evidence="4" key="1">
    <citation type="journal article" date="2017" name="Front. Plant Sci.">
        <title>Climate Clever Clovers: New Paradigm to Reduce the Environmental Footprint of Ruminants by Breeding Low Methanogenic Forages Utilizing Haplotype Variation.</title>
        <authorList>
            <person name="Kaur P."/>
            <person name="Appels R."/>
            <person name="Bayer P.E."/>
            <person name="Keeble-Gagnere G."/>
            <person name="Wang J."/>
            <person name="Hirakawa H."/>
            <person name="Shirasawa K."/>
            <person name="Vercoe P."/>
            <person name="Stefanova K."/>
            <person name="Durmic Z."/>
            <person name="Nichols P."/>
            <person name="Revell C."/>
            <person name="Isobe S.N."/>
            <person name="Edwards D."/>
            <person name="Erskine W."/>
        </authorList>
    </citation>
    <scope>NUCLEOTIDE SEQUENCE [LARGE SCALE GENOMIC DNA]</scope>
    <source>
        <strain evidence="4">cv. Daliak</strain>
    </source>
</reference>
<dbReference type="PANTHER" id="PTHR34222">
    <property type="entry name" value="GAG_PRE-INTEGRS DOMAIN-CONTAINING PROTEIN"/>
    <property type="match status" value="1"/>
</dbReference>
<dbReference type="InterPro" id="IPR029472">
    <property type="entry name" value="Copia-like_N"/>
</dbReference>